<organism evidence="4 5">
    <name type="scientific">Corynebacterium lemuris</name>
    <dbReference type="NCBI Taxonomy" id="1859292"/>
    <lineage>
        <taxon>Bacteria</taxon>
        <taxon>Bacillati</taxon>
        <taxon>Actinomycetota</taxon>
        <taxon>Actinomycetes</taxon>
        <taxon>Mycobacteriales</taxon>
        <taxon>Corynebacteriaceae</taxon>
        <taxon>Corynebacterium</taxon>
    </lineage>
</organism>
<dbReference type="PANTHER" id="PTHR30007">
    <property type="entry name" value="PHP DOMAIN PROTEIN"/>
    <property type="match status" value="1"/>
</dbReference>
<dbReference type="InterPro" id="IPR025161">
    <property type="entry name" value="IS402-like_dom"/>
</dbReference>
<protein>
    <submittedName>
        <fullName evidence="4">IS5 family transposase</fullName>
    </submittedName>
</protein>
<evidence type="ECO:0000256" key="1">
    <source>
        <dbReference type="SAM" id="MobiDB-lite"/>
    </source>
</evidence>
<proteinExistence type="predicted"/>
<keyword evidence="5" id="KW-1185">Reference proteome</keyword>
<dbReference type="EMBL" id="JANWTC010000047">
    <property type="protein sequence ID" value="MCS5481005.1"/>
    <property type="molecule type" value="Genomic_DNA"/>
</dbReference>
<dbReference type="NCBIfam" id="NF033580">
    <property type="entry name" value="transpos_IS5_3"/>
    <property type="match status" value="1"/>
</dbReference>
<evidence type="ECO:0000259" key="3">
    <source>
        <dbReference type="Pfam" id="PF13340"/>
    </source>
</evidence>
<reference evidence="4 5" key="1">
    <citation type="submission" date="2022-08" db="EMBL/GenBank/DDBJ databases">
        <title>YIM 101645 draft genome.</title>
        <authorList>
            <person name="Chen X."/>
        </authorList>
    </citation>
    <scope>NUCLEOTIDE SEQUENCE [LARGE SCALE GENOMIC DNA]</scope>
    <source>
        <strain evidence="4 5">YIM 101645</strain>
    </source>
</reference>
<gene>
    <name evidence="4" type="ORF">NYP18_15305</name>
</gene>
<comment type="caution">
    <text evidence="4">The sequence shown here is derived from an EMBL/GenBank/DDBJ whole genome shotgun (WGS) entry which is preliminary data.</text>
</comment>
<dbReference type="RefSeq" id="WP_259429055.1">
    <property type="nucleotide sequence ID" value="NZ_JANWTC010000047.1"/>
</dbReference>
<feature type="region of interest" description="Disordered" evidence="1">
    <location>
        <begin position="225"/>
        <end position="247"/>
    </location>
</feature>
<evidence type="ECO:0000313" key="5">
    <source>
        <dbReference type="Proteomes" id="UP001205965"/>
    </source>
</evidence>
<feature type="domain" description="Transposase IS4-like" evidence="2">
    <location>
        <begin position="105"/>
        <end position="286"/>
    </location>
</feature>
<name>A0ABT2G0H9_9CORY</name>
<evidence type="ECO:0000259" key="2">
    <source>
        <dbReference type="Pfam" id="PF01609"/>
    </source>
</evidence>
<dbReference type="PANTHER" id="PTHR30007:SF1">
    <property type="entry name" value="BLR1914 PROTEIN"/>
    <property type="match status" value="1"/>
</dbReference>
<feature type="domain" description="Insertion element IS402-like" evidence="3">
    <location>
        <begin position="15"/>
        <end position="87"/>
    </location>
</feature>
<accession>A0ABT2G0H9</accession>
<dbReference type="Pfam" id="PF01609">
    <property type="entry name" value="DDE_Tnp_1"/>
    <property type="match status" value="1"/>
</dbReference>
<sequence length="298" mass="33715">MSTLAVHAAETRHDLTDAQWELLQPLLPARSHLGRPRKYPLRDLINGVRHRVRAGGPWRDVPSRYAPWWRVYALFRAWQISGIWEEIESHLQALADDRGMVGWDISVDSTTIRAHVHAAGARRDAHEKVAGEPADHGLGRSRGGWSTKIHLGCDQHLQSLSFVVTPGQAGDAPQLITVLDGIRVIRGGRGRPRTRPDRVLADKAYSSRAIREHLRRRRITATIPMKADQDRHRRSRGSKGGRPPVFDADAYKGRNVVERCFGALKHKRGIATRYDKLAVRFQAAIRVANIDRWLKRLS</sequence>
<dbReference type="InterPro" id="IPR002559">
    <property type="entry name" value="Transposase_11"/>
</dbReference>
<dbReference type="Pfam" id="PF13340">
    <property type="entry name" value="DUF4096"/>
    <property type="match status" value="1"/>
</dbReference>
<evidence type="ECO:0000313" key="4">
    <source>
        <dbReference type="EMBL" id="MCS5481005.1"/>
    </source>
</evidence>
<dbReference type="Proteomes" id="UP001205965">
    <property type="component" value="Unassembled WGS sequence"/>
</dbReference>